<proteinExistence type="predicted"/>
<dbReference type="Proteomes" id="UP000076519">
    <property type="component" value="Unassembled WGS sequence"/>
</dbReference>
<name>A0A166IRH7_LACLC</name>
<sequence length="40" mass="4761">MRVKKIVTTNQIFSVSNFLLTERSRQRIAHFASKNDTCRY</sequence>
<dbReference type="EMBL" id="LIYF01000046">
    <property type="protein sequence ID" value="KZK04782.1"/>
    <property type="molecule type" value="Genomic_DNA"/>
</dbReference>
<evidence type="ECO:0000313" key="1">
    <source>
        <dbReference type="EMBL" id="KZK04782.1"/>
    </source>
</evidence>
<reference evidence="1 2" key="1">
    <citation type="submission" date="2015-08" db="EMBL/GenBank/DDBJ databases">
        <title>Draft Genome Sequences of 11 Lactococcus lactis subspecies cremoris strains.</title>
        <authorList>
            <person name="Wels M."/>
            <person name="Backus L."/>
            <person name="Boekhorst J."/>
            <person name="Dijkstra A."/>
            <person name="Beerthuizen M."/>
            <person name="Siezen R."/>
            <person name="Bachmann H."/>
            <person name="Van Hijum S."/>
        </authorList>
    </citation>
    <scope>NUCLEOTIDE SEQUENCE [LARGE SCALE GENOMIC DNA]</scope>
    <source>
        <strain evidence="1 2">KW10</strain>
    </source>
</reference>
<organism evidence="1 2">
    <name type="scientific">Lactococcus lactis subsp. cremoris</name>
    <name type="common">Streptococcus cremoris</name>
    <dbReference type="NCBI Taxonomy" id="1359"/>
    <lineage>
        <taxon>Bacteria</taxon>
        <taxon>Bacillati</taxon>
        <taxon>Bacillota</taxon>
        <taxon>Bacilli</taxon>
        <taxon>Lactobacillales</taxon>
        <taxon>Streptococcaceae</taxon>
        <taxon>Lactococcus</taxon>
    </lineage>
</organism>
<evidence type="ECO:0000313" key="2">
    <source>
        <dbReference type="Proteomes" id="UP000076519"/>
    </source>
</evidence>
<gene>
    <name evidence="1" type="ORF">AB996_2268</name>
</gene>
<accession>A0A166IRH7</accession>
<protein>
    <submittedName>
        <fullName evidence="1">Uncharacterized protein</fullName>
    </submittedName>
</protein>
<dbReference type="AlphaFoldDB" id="A0A166IRH7"/>
<comment type="caution">
    <text evidence="1">The sequence shown here is derived from an EMBL/GenBank/DDBJ whole genome shotgun (WGS) entry which is preliminary data.</text>
</comment>